<proteinExistence type="predicted"/>
<comment type="caution">
    <text evidence="2">The sequence shown here is derived from an EMBL/GenBank/DDBJ whole genome shotgun (WGS) entry which is preliminary data.</text>
</comment>
<gene>
    <name evidence="2" type="ORF">NH26_00285</name>
</gene>
<evidence type="ECO:0000313" key="3">
    <source>
        <dbReference type="Proteomes" id="UP000179797"/>
    </source>
</evidence>
<keyword evidence="1" id="KW-1133">Transmembrane helix</keyword>
<keyword evidence="1" id="KW-0812">Transmembrane</keyword>
<dbReference type="EMBL" id="JRYR02000001">
    <property type="protein sequence ID" value="OHX64889.1"/>
    <property type="molecule type" value="Genomic_DNA"/>
</dbReference>
<reference evidence="2 3" key="1">
    <citation type="journal article" date="2012" name="Int. J. Syst. Evol. Microbiol.">
        <title>Flammeovirga pacifica sp. nov., isolated from deep-sea sediment.</title>
        <authorList>
            <person name="Xu H."/>
            <person name="Fu Y."/>
            <person name="Yang N."/>
            <person name="Ding Z."/>
            <person name="Lai Q."/>
            <person name="Zeng R."/>
        </authorList>
    </citation>
    <scope>NUCLEOTIDE SEQUENCE [LARGE SCALE GENOMIC DNA]</scope>
    <source>
        <strain evidence="3">DSM 24597 / LMG 26175 / WPAGA1</strain>
    </source>
</reference>
<organism evidence="2 3">
    <name type="scientific">Flammeovirga pacifica</name>
    <dbReference type="NCBI Taxonomy" id="915059"/>
    <lineage>
        <taxon>Bacteria</taxon>
        <taxon>Pseudomonadati</taxon>
        <taxon>Bacteroidota</taxon>
        <taxon>Cytophagia</taxon>
        <taxon>Cytophagales</taxon>
        <taxon>Flammeovirgaceae</taxon>
        <taxon>Flammeovirga</taxon>
    </lineage>
</organism>
<dbReference type="Proteomes" id="UP000179797">
    <property type="component" value="Unassembled WGS sequence"/>
</dbReference>
<evidence type="ECO:0000313" key="2">
    <source>
        <dbReference type="EMBL" id="OHX64889.1"/>
    </source>
</evidence>
<feature type="transmembrane region" description="Helical" evidence="1">
    <location>
        <begin position="32"/>
        <end position="50"/>
    </location>
</feature>
<keyword evidence="1" id="KW-0472">Membrane</keyword>
<protein>
    <submittedName>
        <fullName evidence="2">Uncharacterized protein</fullName>
    </submittedName>
</protein>
<dbReference type="AlphaFoldDB" id="A0A1S1YV46"/>
<dbReference type="STRING" id="915059.NH26_00285"/>
<sequence length="201" mass="23119">MTVDNLVQSKNALLLLDIHWPLFYIADKMKKLFLILMFIGITNLLNAQSIDFSSIRLNNSIPSIITLTELKSLNIKIDSIKAIPVEMDMATFDSIVYVGKTYFEYYKNIDKCVLSVVDFDQVSTELIIGKMKFNNTITISEVSKYFNLDCSSFKSARIYRNKATYKSCEIPISFKGEMTDSRMILFFLNEKLSRIDFSNDS</sequence>
<name>A0A1S1YV46_FLAPC</name>
<keyword evidence="3" id="KW-1185">Reference proteome</keyword>
<evidence type="ECO:0000256" key="1">
    <source>
        <dbReference type="SAM" id="Phobius"/>
    </source>
</evidence>
<accession>A0A1S1YV46</accession>